<keyword evidence="3 6" id="KW-1133">Transmembrane helix</keyword>
<keyword evidence="2 6" id="KW-0812">Transmembrane</keyword>
<name>A0ABQ9WLH7_9EUKA</name>
<feature type="transmembrane region" description="Helical" evidence="6">
    <location>
        <begin position="32"/>
        <end position="50"/>
    </location>
</feature>
<evidence type="ECO:0000313" key="8">
    <source>
        <dbReference type="Proteomes" id="UP001281761"/>
    </source>
</evidence>
<feature type="transmembrane region" description="Helical" evidence="6">
    <location>
        <begin position="101"/>
        <end position="118"/>
    </location>
</feature>
<keyword evidence="8" id="KW-1185">Reference proteome</keyword>
<dbReference type="InterPro" id="IPR011701">
    <property type="entry name" value="MFS"/>
</dbReference>
<dbReference type="Pfam" id="PF07690">
    <property type="entry name" value="MFS_1"/>
    <property type="match status" value="1"/>
</dbReference>
<feature type="transmembrane region" description="Helical" evidence="6">
    <location>
        <begin position="345"/>
        <end position="369"/>
    </location>
</feature>
<dbReference type="SUPFAM" id="SSF103473">
    <property type="entry name" value="MFS general substrate transporter"/>
    <property type="match status" value="1"/>
</dbReference>
<dbReference type="InterPro" id="IPR049680">
    <property type="entry name" value="FLVCR1-2_SLC49-like"/>
</dbReference>
<reference evidence="7 8" key="1">
    <citation type="journal article" date="2022" name="bioRxiv">
        <title>Genomics of Preaxostyla Flagellates Illuminates Evolutionary Transitions and the Path Towards Mitochondrial Loss.</title>
        <authorList>
            <person name="Novak L.V.F."/>
            <person name="Treitli S.C."/>
            <person name="Pyrih J."/>
            <person name="Halakuc P."/>
            <person name="Pipaliya S.V."/>
            <person name="Vacek V."/>
            <person name="Brzon O."/>
            <person name="Soukal P."/>
            <person name="Eme L."/>
            <person name="Dacks J.B."/>
            <person name="Karnkowska A."/>
            <person name="Elias M."/>
            <person name="Hampl V."/>
        </authorList>
    </citation>
    <scope>NUCLEOTIDE SEQUENCE [LARGE SCALE GENOMIC DNA]</scope>
    <source>
        <strain evidence="7">NAU3</strain>
        <tissue evidence="7">Gut</tissue>
    </source>
</reference>
<feature type="transmembrane region" description="Helical" evidence="6">
    <location>
        <begin position="381"/>
        <end position="401"/>
    </location>
</feature>
<evidence type="ECO:0000256" key="3">
    <source>
        <dbReference type="ARBA" id="ARBA00022989"/>
    </source>
</evidence>
<feature type="transmembrane region" description="Helical" evidence="6">
    <location>
        <begin position="125"/>
        <end position="145"/>
    </location>
</feature>
<gene>
    <name evidence="7" type="ORF">BLNAU_24779</name>
</gene>
<comment type="subcellular location">
    <subcellularLocation>
        <location evidence="1">Membrane</location>
        <topology evidence="1">Multi-pass membrane protein</topology>
    </subcellularLocation>
</comment>
<evidence type="ECO:0000256" key="1">
    <source>
        <dbReference type="ARBA" id="ARBA00004141"/>
    </source>
</evidence>
<dbReference type="PANTHER" id="PTHR10924">
    <property type="entry name" value="MAJOR FACILITATOR SUPERFAMILY PROTEIN-RELATED"/>
    <property type="match status" value="1"/>
</dbReference>
<sequence>MSIEVLLLTSLPSSVSEYYGSDVMSMLRQNQVLSFAAIAFIPFMFWMFFVEAFSHNFRVMTLHSTFGLVACCVFRLIPTWIPPLKKYCFPFLMLGQMANNYGAAFSFAIPSKLGALWFPAKERPFATTIATQVSPVGIALSYLIMPALVKNGSQLPFALHLCLGLQVLCSLVIVICFPAAPPTPPSNSESFKLDRPDNQTVTPPPIDTIDAPPSNEKVSFSQRMRLAWSSFVEDMSVMKNLQFWLLAGLGGVQSGTVQSWAANIVFFFTSLGQTESFGGYAAFGHFAISVAGAMVTTWLSQTKLLRKKDKGLMFVEFGLGLVMIVLLMFMLPIFSSPQPLLHAHPALLCVLVVLFGFIAGAPLPLFYDLSAELTFPVSESISGGFVSGFYFVAYFAVPLLFSATGIGWMSFITFLFLVGVVLVLIFVRIDYRRSRVEEGGSLEDDEKQEKGAISIEMQINNQNEEMTKAAPVGSEYETHHAPSPNPSPISERFGLEQEEIERIEI</sequence>
<evidence type="ECO:0000256" key="6">
    <source>
        <dbReference type="SAM" id="Phobius"/>
    </source>
</evidence>
<proteinExistence type="predicted"/>
<feature type="region of interest" description="Disordered" evidence="5">
    <location>
        <begin position="464"/>
        <end position="493"/>
    </location>
</feature>
<evidence type="ECO:0000256" key="5">
    <source>
        <dbReference type="SAM" id="MobiDB-lite"/>
    </source>
</evidence>
<feature type="transmembrane region" description="Helical" evidence="6">
    <location>
        <begin position="280"/>
        <end position="299"/>
    </location>
</feature>
<feature type="region of interest" description="Disordered" evidence="5">
    <location>
        <begin position="187"/>
        <end position="214"/>
    </location>
</feature>
<feature type="transmembrane region" description="Helical" evidence="6">
    <location>
        <begin position="243"/>
        <end position="268"/>
    </location>
</feature>
<accession>A0ABQ9WLH7</accession>
<protein>
    <submittedName>
        <fullName evidence="7">MFS-type transporter</fullName>
    </submittedName>
</protein>
<keyword evidence="4 6" id="KW-0472">Membrane</keyword>
<evidence type="ECO:0000256" key="4">
    <source>
        <dbReference type="ARBA" id="ARBA00023136"/>
    </source>
</evidence>
<feature type="transmembrane region" description="Helical" evidence="6">
    <location>
        <begin position="407"/>
        <end position="427"/>
    </location>
</feature>
<evidence type="ECO:0000313" key="7">
    <source>
        <dbReference type="EMBL" id="KAK2940312.1"/>
    </source>
</evidence>
<organism evidence="7 8">
    <name type="scientific">Blattamonas nauphoetae</name>
    <dbReference type="NCBI Taxonomy" id="2049346"/>
    <lineage>
        <taxon>Eukaryota</taxon>
        <taxon>Metamonada</taxon>
        <taxon>Preaxostyla</taxon>
        <taxon>Oxymonadida</taxon>
        <taxon>Blattamonas</taxon>
    </lineage>
</organism>
<comment type="caution">
    <text evidence="7">The sequence shown here is derived from an EMBL/GenBank/DDBJ whole genome shotgun (WGS) entry which is preliminary data.</text>
</comment>
<feature type="transmembrane region" description="Helical" evidence="6">
    <location>
        <begin position="311"/>
        <end position="333"/>
    </location>
</feature>
<dbReference type="InterPro" id="IPR036259">
    <property type="entry name" value="MFS_trans_sf"/>
</dbReference>
<dbReference type="PANTHER" id="PTHR10924:SF6">
    <property type="entry name" value="SOLUTE CARRIER FAMILY 49 MEMBER A3"/>
    <property type="match status" value="1"/>
</dbReference>
<feature type="transmembrane region" description="Helical" evidence="6">
    <location>
        <begin position="157"/>
        <end position="180"/>
    </location>
</feature>
<dbReference type="Proteomes" id="UP001281761">
    <property type="component" value="Unassembled WGS sequence"/>
</dbReference>
<dbReference type="EMBL" id="JARBJD010000692">
    <property type="protein sequence ID" value="KAK2940312.1"/>
    <property type="molecule type" value="Genomic_DNA"/>
</dbReference>
<evidence type="ECO:0000256" key="2">
    <source>
        <dbReference type="ARBA" id="ARBA00022692"/>
    </source>
</evidence>
<dbReference type="Gene3D" id="1.20.1250.20">
    <property type="entry name" value="MFS general substrate transporter like domains"/>
    <property type="match status" value="1"/>
</dbReference>
<feature type="transmembrane region" description="Helical" evidence="6">
    <location>
        <begin position="62"/>
        <end position="81"/>
    </location>
</feature>